<dbReference type="SUPFAM" id="SSF56529">
    <property type="entry name" value="FAH"/>
    <property type="match status" value="1"/>
</dbReference>
<feature type="domain" description="Fumarylacetoacetase-like C-terminal" evidence="3">
    <location>
        <begin position="62"/>
        <end position="274"/>
    </location>
</feature>
<organism evidence="5 6">
    <name type="scientific">Parafrankia irregularis</name>
    <dbReference type="NCBI Taxonomy" id="795642"/>
    <lineage>
        <taxon>Bacteria</taxon>
        <taxon>Bacillati</taxon>
        <taxon>Actinomycetota</taxon>
        <taxon>Actinomycetes</taxon>
        <taxon>Frankiales</taxon>
        <taxon>Frankiaceae</taxon>
        <taxon>Parafrankia</taxon>
    </lineage>
</organism>
<protein>
    <submittedName>
        <fullName evidence="5">2-keto-4-pentenoate hydratase/2-oxohepta-3-ene-1,7-dioic acid hydratase (Catechol pathway)</fullName>
    </submittedName>
</protein>
<dbReference type="GO" id="GO:0046872">
    <property type="term" value="F:metal ion binding"/>
    <property type="evidence" value="ECO:0007669"/>
    <property type="project" value="UniProtKB-KW"/>
</dbReference>
<dbReference type="InterPro" id="IPR036663">
    <property type="entry name" value="Fumarylacetoacetase_C_sf"/>
</dbReference>
<dbReference type="RefSeq" id="WP_114476363.1">
    <property type="nucleotide sequence ID" value="NZ_FAOZ01000003.1"/>
</dbReference>
<dbReference type="FunFam" id="3.90.850.10:FF:000002">
    <property type="entry name" value="2-hydroxyhepta-2,4-diene-1,7-dioate isomerase"/>
    <property type="match status" value="1"/>
</dbReference>
<dbReference type="Pfam" id="PF10370">
    <property type="entry name" value="Rv2993c-like_N"/>
    <property type="match status" value="1"/>
</dbReference>
<evidence type="ECO:0000259" key="4">
    <source>
        <dbReference type="Pfam" id="PF10370"/>
    </source>
</evidence>
<accession>A0A0S4QHC5</accession>
<dbReference type="InterPro" id="IPR011234">
    <property type="entry name" value="Fumarylacetoacetase-like_C"/>
</dbReference>
<reference evidence="6" key="1">
    <citation type="submission" date="2015-11" db="EMBL/GenBank/DDBJ databases">
        <authorList>
            <person name="Varghese N."/>
        </authorList>
    </citation>
    <scope>NUCLEOTIDE SEQUENCE [LARGE SCALE GENOMIC DNA]</scope>
    <source>
        <strain evidence="6">DSM 45899</strain>
    </source>
</reference>
<gene>
    <name evidence="5" type="ORF">Ga0074812_103128</name>
</gene>
<feature type="domain" description="Rv2993c-like N-terminal" evidence="4">
    <location>
        <begin position="1"/>
        <end position="54"/>
    </location>
</feature>
<dbReference type="GO" id="GO:0016853">
    <property type="term" value="F:isomerase activity"/>
    <property type="evidence" value="ECO:0007669"/>
    <property type="project" value="UniProtKB-ARBA"/>
</dbReference>
<dbReference type="Gene3D" id="3.90.850.10">
    <property type="entry name" value="Fumarylacetoacetase-like, C-terminal domain"/>
    <property type="match status" value="1"/>
</dbReference>
<dbReference type="InterPro" id="IPR051121">
    <property type="entry name" value="FAH"/>
</dbReference>
<dbReference type="InterPro" id="IPR018833">
    <property type="entry name" value="Rv2993c-like_N"/>
</dbReference>
<dbReference type="GO" id="GO:0019752">
    <property type="term" value="P:carboxylic acid metabolic process"/>
    <property type="evidence" value="ECO:0007669"/>
    <property type="project" value="UniProtKB-ARBA"/>
</dbReference>
<dbReference type="PANTHER" id="PTHR42796">
    <property type="entry name" value="FUMARYLACETOACETATE HYDROLASE DOMAIN-CONTAINING PROTEIN 2A-RELATED"/>
    <property type="match status" value="1"/>
</dbReference>
<dbReference type="EMBL" id="FAOZ01000003">
    <property type="protein sequence ID" value="CUU54638.1"/>
    <property type="molecule type" value="Genomic_DNA"/>
</dbReference>
<evidence type="ECO:0000313" key="6">
    <source>
        <dbReference type="Proteomes" id="UP000198802"/>
    </source>
</evidence>
<keyword evidence="6" id="KW-1185">Reference proteome</keyword>
<evidence type="ECO:0000259" key="3">
    <source>
        <dbReference type="Pfam" id="PF01557"/>
    </source>
</evidence>
<evidence type="ECO:0000313" key="5">
    <source>
        <dbReference type="EMBL" id="CUU54638.1"/>
    </source>
</evidence>
<proteinExistence type="inferred from homology"/>
<dbReference type="AlphaFoldDB" id="A0A0S4QHC5"/>
<sequence length="306" mass="32042">MRLARIGAEPERWALVEGDGLVEIAETLTELIAGAAPTATGRRLDPAHTTLLAPVSGHCRGVFCTGINYTAHQQESAEAFSATVPPHPIIFFKTVSALCGPYDELPLDPAVSPEFDWEGELGVVIGTGGRDIPVARALEHVFAYTVVNDITARDIQRRHQQWHLGKNVDAATPVGPWLVTADEFADGALPADTVVELRVNGVAKQRAVTADMIFDVATQISVISATTALLPGDVISTGTPAGVGFTRTPPEFLADGDIVETEVTGVGLLRNVVRAGARTPVTTGAAISLTSAPTASSAPTARKVSV</sequence>
<dbReference type="Pfam" id="PF01557">
    <property type="entry name" value="FAA_hydrolase"/>
    <property type="match status" value="1"/>
</dbReference>
<name>A0A0S4QHC5_9ACTN</name>
<dbReference type="PANTHER" id="PTHR42796:SF4">
    <property type="entry name" value="FUMARYLACETOACETATE HYDROLASE DOMAIN-CONTAINING PROTEIN 2A"/>
    <property type="match status" value="1"/>
</dbReference>
<evidence type="ECO:0000256" key="1">
    <source>
        <dbReference type="ARBA" id="ARBA00010211"/>
    </source>
</evidence>
<comment type="similarity">
    <text evidence="1">Belongs to the FAH family.</text>
</comment>
<keyword evidence="2" id="KW-0479">Metal-binding</keyword>
<evidence type="ECO:0000256" key="2">
    <source>
        <dbReference type="ARBA" id="ARBA00022723"/>
    </source>
</evidence>
<dbReference type="Proteomes" id="UP000198802">
    <property type="component" value="Unassembled WGS sequence"/>
</dbReference>